<evidence type="ECO:0000313" key="3">
    <source>
        <dbReference type="EMBL" id="MBA0126597.1"/>
    </source>
</evidence>
<dbReference type="Pfam" id="PF13556">
    <property type="entry name" value="HTH_30"/>
    <property type="match status" value="1"/>
</dbReference>
<keyword evidence="4" id="KW-1185">Reference proteome</keyword>
<dbReference type="InterPro" id="IPR025736">
    <property type="entry name" value="PucR_C-HTH_dom"/>
</dbReference>
<dbReference type="InterPro" id="IPR012914">
    <property type="entry name" value="PucR_dom"/>
</dbReference>
<gene>
    <name evidence="3" type="ORF">H0B56_13680</name>
</gene>
<feature type="domain" description="PucR C-terminal helix-turn-helix" evidence="2">
    <location>
        <begin position="435"/>
        <end position="492"/>
    </location>
</feature>
<dbReference type="PANTHER" id="PTHR33744:SF1">
    <property type="entry name" value="DNA-BINDING TRANSCRIPTIONAL ACTIVATOR ADER"/>
    <property type="match status" value="1"/>
</dbReference>
<sequence>MPATVRDLVGERQLGLRVRAGEDALDRPVTWVHVSELTDPTPFLEGGELLLTTGLTMSGGSDLAGFVRRFVDSGGAALGFGTGLSHQEVPEGLVEAAEAAGLPLVEVPRPTPFIAISKSVSAALAADAYAEVTTTNSARQELTKAALATSGRAGVVRRLARLLDGWVLLLDSTGEVLHAAPSAASRRVAEVSGEVDRLRARRGPASSSFSLGAEQVSAQTLGDRSRAYLVVGRSRPLGRTDQHVLSSAAALLTLVVAGSQDHGDTLWHLRTALMRLILAGRPEAARETAAQVFGPLPEEPVRVVALAGEPAALRAAVELLAAPPRGTRWFVAEVDGYVLVVTPAETGDHERIPGRVGDLHLGVSEPAGYAAAEQAHRQAVRAAGAARRTGAGVLRFSELARQGLLGLVPRAEAEAFAESLLAPVLRHDGTGRGDLLGSLREWLRQHGQWDPAAARLGVHRHTLRNRIGKVAELTGADLDSPDTRAELWLALQQLDPG</sequence>
<dbReference type="AlphaFoldDB" id="A0A838ABI5"/>
<reference evidence="3 4" key="1">
    <citation type="submission" date="2020-07" db="EMBL/GenBank/DDBJ databases">
        <title>Genome of Haloechinothrix sp.</title>
        <authorList>
            <person name="Tang S.-K."/>
            <person name="Yang L."/>
            <person name="Zhu W.-Y."/>
        </authorList>
    </citation>
    <scope>NUCLEOTIDE SEQUENCE [LARGE SCALE GENOMIC DNA]</scope>
    <source>
        <strain evidence="3 4">YIM 98757</strain>
    </source>
</reference>
<protein>
    <submittedName>
        <fullName evidence="3">PucR family transcriptional regulator</fullName>
    </submittedName>
</protein>
<evidence type="ECO:0000313" key="4">
    <source>
        <dbReference type="Proteomes" id="UP000582974"/>
    </source>
</evidence>
<organism evidence="3 4">
    <name type="scientific">Haloechinothrix aidingensis</name>
    <dbReference type="NCBI Taxonomy" id="2752311"/>
    <lineage>
        <taxon>Bacteria</taxon>
        <taxon>Bacillati</taxon>
        <taxon>Actinomycetota</taxon>
        <taxon>Actinomycetes</taxon>
        <taxon>Pseudonocardiales</taxon>
        <taxon>Pseudonocardiaceae</taxon>
        <taxon>Haloechinothrix</taxon>
    </lineage>
</organism>
<evidence type="ECO:0000259" key="1">
    <source>
        <dbReference type="Pfam" id="PF07905"/>
    </source>
</evidence>
<dbReference type="Proteomes" id="UP000582974">
    <property type="component" value="Unassembled WGS sequence"/>
</dbReference>
<dbReference type="InterPro" id="IPR042070">
    <property type="entry name" value="PucR_C-HTH_sf"/>
</dbReference>
<dbReference type="InterPro" id="IPR051448">
    <property type="entry name" value="CdaR-like_regulators"/>
</dbReference>
<proteinExistence type="predicted"/>
<dbReference type="Gene3D" id="1.10.10.2840">
    <property type="entry name" value="PucR C-terminal helix-turn-helix domain"/>
    <property type="match status" value="1"/>
</dbReference>
<dbReference type="RefSeq" id="WP_180893405.1">
    <property type="nucleotide sequence ID" value="NZ_JACCKD010000004.1"/>
</dbReference>
<dbReference type="PANTHER" id="PTHR33744">
    <property type="entry name" value="CARBOHYDRATE DIACID REGULATOR"/>
    <property type="match status" value="1"/>
</dbReference>
<name>A0A838ABI5_9PSEU</name>
<accession>A0A838ABI5</accession>
<comment type="caution">
    <text evidence="3">The sequence shown here is derived from an EMBL/GenBank/DDBJ whole genome shotgun (WGS) entry which is preliminary data.</text>
</comment>
<dbReference type="EMBL" id="JACCKD010000004">
    <property type="protein sequence ID" value="MBA0126597.1"/>
    <property type="molecule type" value="Genomic_DNA"/>
</dbReference>
<feature type="domain" description="Purine catabolism PurC-like" evidence="1">
    <location>
        <begin position="13"/>
        <end position="124"/>
    </location>
</feature>
<evidence type="ECO:0000259" key="2">
    <source>
        <dbReference type="Pfam" id="PF13556"/>
    </source>
</evidence>
<dbReference type="Pfam" id="PF07905">
    <property type="entry name" value="PucR"/>
    <property type="match status" value="1"/>
</dbReference>